<evidence type="ECO:0000313" key="5">
    <source>
        <dbReference type="Proteomes" id="UP000000702"/>
    </source>
</evidence>
<dbReference type="PANTHER" id="PTHR10183:SF423">
    <property type="entry name" value="LEUCINE-RICH REPEAT PROTEIN (LRRP)"/>
    <property type="match status" value="1"/>
</dbReference>
<dbReference type="InterPro" id="IPR036310">
    <property type="entry name" value="Smp-1-like_sf"/>
</dbReference>
<reference evidence="5" key="1">
    <citation type="submission" date="2011-07" db="EMBL/GenBank/DDBJ databases">
        <title>Divergent evolution of antigenic variation in African trypanosomes.</title>
        <authorList>
            <person name="Jackson A.P."/>
            <person name="Berry A."/>
            <person name="Allison H.C."/>
            <person name="Burton P."/>
            <person name="Anderson J."/>
            <person name="Aslett M."/>
            <person name="Brown R."/>
            <person name="Corton N."/>
            <person name="Harris D."/>
            <person name="Hauser H."/>
            <person name="Gamble J."/>
            <person name="Gilderthorp R."/>
            <person name="McQuillan J."/>
            <person name="Quail M.A."/>
            <person name="Sanders M."/>
            <person name="Van Tonder A."/>
            <person name="Ginger M.L."/>
            <person name="Donelson J.E."/>
            <person name="Field M.C."/>
            <person name="Barry J.D."/>
            <person name="Berriman M."/>
            <person name="Hertz-Fowler C."/>
        </authorList>
    </citation>
    <scope>NUCLEOTIDE SEQUENCE [LARGE SCALE GENOMIC DNA]</scope>
    <source>
        <strain evidence="5">IL3000</strain>
    </source>
</reference>
<feature type="domain" description="Calpain catalytic" evidence="3">
    <location>
        <begin position="178"/>
        <end position="441"/>
    </location>
</feature>
<dbReference type="AlphaFoldDB" id="F9WCD2"/>
<dbReference type="OMA" id="NNRWSFY"/>
<dbReference type="SUPFAM" id="SSF54001">
    <property type="entry name" value="Cysteine proteinases"/>
    <property type="match status" value="1"/>
</dbReference>
<dbReference type="SUPFAM" id="SSF101601">
    <property type="entry name" value="Smp-1-like"/>
    <property type="match status" value="1"/>
</dbReference>
<dbReference type="CDD" id="cd00044">
    <property type="entry name" value="CysPc"/>
    <property type="match status" value="1"/>
</dbReference>
<reference evidence="4 5" key="2">
    <citation type="journal article" date="2012" name="Proc. Natl. Acad. Sci. U.S.A.">
        <title>Antigenic diversity is generated by distinct evolutionary mechanisms in African trypanosome species.</title>
        <authorList>
            <person name="Jackson A.P."/>
            <person name="Berry A."/>
            <person name="Aslett M."/>
            <person name="Allison H.C."/>
            <person name="Burton P."/>
            <person name="Vavrova-Anderson J."/>
            <person name="Brown R."/>
            <person name="Browne H."/>
            <person name="Corton N."/>
            <person name="Hauser H."/>
            <person name="Gamble J."/>
            <person name="Gilderthorp R."/>
            <person name="Marcello L."/>
            <person name="McQuillan J."/>
            <person name="Otto T.D."/>
            <person name="Quail M.A."/>
            <person name="Sanders M.J."/>
            <person name="van Tonder A."/>
            <person name="Ginger M.L."/>
            <person name="Field M.C."/>
            <person name="Barry J.D."/>
            <person name="Hertz-Fowler C."/>
            <person name="Berriman M."/>
        </authorList>
    </citation>
    <scope>NUCLEOTIDE SEQUENCE [LARGE SCALE GENOMIC DNA]</scope>
    <source>
        <strain evidence="4 5">IL3000</strain>
    </source>
</reference>
<dbReference type="SMART" id="SM00230">
    <property type="entry name" value="CysPc"/>
    <property type="match status" value="1"/>
</dbReference>
<dbReference type="Pfam" id="PF09149">
    <property type="entry name" value="DUF1935"/>
    <property type="match status" value="1"/>
</dbReference>
<gene>
    <name evidence="4" type="ORF">TCIL3000_0_54940</name>
</gene>
<keyword evidence="5" id="KW-1185">Reference proteome</keyword>
<comment type="caution">
    <text evidence="2">Lacks conserved residue(s) required for the propagation of feature annotation.</text>
</comment>
<dbReference type="GO" id="GO:0006508">
    <property type="term" value="P:proteolysis"/>
    <property type="evidence" value="ECO:0007669"/>
    <property type="project" value="InterPro"/>
</dbReference>
<sequence>MLLDSGSMSGTFVDEFDEGVVTKHGQSSIYRFGRPLYKGTPTACFDGGLLFRIVEENNKNRWSFYNDVPNSEMNVEVIFGPNSDIKALGNTDMTKLSDGSIKCTVVVYPLETELFIEGVCNGYKSNIVAKELTNEYLEDVAVQNTSVIKGEISVMEKLAARDASPDDALAACIAKKTKFLDLTFPPTQESLQTGTVTRMKVIPWERPSMFLSDENALQARLFRNDINPNNIDEGELGDSWFTGALACVAEFPNRIRDMFRHPRSLDEGKNERAIGAYRVTFNKGGWWVNVVVDDYLPCSGGQPIFARSYGDPLELWVSLAQKAYAKLYGGYGFLVVGDPLHALQDITGYPCSSFNTAFETAKLNGGEELFGHLLHYSQAHHHTILVTPTRNALQLQGSTGEAYERLGLLPGHVYKVLKVLSFAESGVFLLLLRNPWSAVAI</sequence>
<organism evidence="4 5">
    <name type="scientific">Trypanosoma congolense (strain IL3000)</name>
    <dbReference type="NCBI Taxonomy" id="1068625"/>
    <lineage>
        <taxon>Eukaryota</taxon>
        <taxon>Discoba</taxon>
        <taxon>Euglenozoa</taxon>
        <taxon>Kinetoplastea</taxon>
        <taxon>Metakinetoplastina</taxon>
        <taxon>Trypanosomatida</taxon>
        <taxon>Trypanosomatidae</taxon>
        <taxon>Trypanosoma</taxon>
        <taxon>Nannomonas</taxon>
    </lineage>
</organism>
<evidence type="ECO:0000256" key="2">
    <source>
        <dbReference type="PROSITE-ProRule" id="PRU00239"/>
    </source>
</evidence>
<feature type="active site" evidence="1">
    <location>
        <position position="412"/>
    </location>
</feature>
<dbReference type="InterPro" id="IPR001300">
    <property type="entry name" value="Peptidase_C2_calpain_cat"/>
</dbReference>
<dbReference type="GO" id="GO:0004198">
    <property type="term" value="F:calcium-dependent cysteine-type endopeptidase activity"/>
    <property type="evidence" value="ECO:0007669"/>
    <property type="project" value="InterPro"/>
</dbReference>
<dbReference type="Pfam" id="PF00648">
    <property type="entry name" value="Peptidase_C2"/>
    <property type="match status" value="1"/>
</dbReference>
<dbReference type="Proteomes" id="UP000000702">
    <property type="component" value="Unassembled WGS sequence"/>
</dbReference>
<dbReference type="InterPro" id="IPR022684">
    <property type="entry name" value="Calpain_cysteine_protease"/>
</dbReference>
<dbReference type="InterPro" id="IPR038765">
    <property type="entry name" value="Papain-like_cys_pep_sf"/>
</dbReference>
<feature type="active site" evidence="1">
    <location>
        <position position="434"/>
    </location>
</feature>
<dbReference type="EMBL" id="CAEQ01001700">
    <property type="protein sequence ID" value="CCD14925.1"/>
    <property type="molecule type" value="Genomic_DNA"/>
</dbReference>
<accession>F9WCD2</accession>
<comment type="caution">
    <text evidence="4">The sequence shown here is derived from an EMBL/GenBank/DDBJ whole genome shotgun (WGS) entry which is preliminary data.</text>
</comment>
<dbReference type="Gene3D" id="3.90.70.10">
    <property type="entry name" value="Cysteine proteinases"/>
    <property type="match status" value="1"/>
</dbReference>
<evidence type="ECO:0000313" key="4">
    <source>
        <dbReference type="EMBL" id="CCD14925.1"/>
    </source>
</evidence>
<dbReference type="PROSITE" id="PS50203">
    <property type="entry name" value="CALPAIN_CAT"/>
    <property type="match status" value="1"/>
</dbReference>
<dbReference type="InterPro" id="IPR015232">
    <property type="entry name" value="DUF1935"/>
</dbReference>
<dbReference type="InterPro" id="IPR013780">
    <property type="entry name" value="Glyco_hydro_b"/>
</dbReference>
<dbReference type="Gene3D" id="2.60.40.1180">
    <property type="entry name" value="Golgi alpha-mannosidase II"/>
    <property type="match status" value="1"/>
</dbReference>
<name>F9WCD2_TRYCI</name>
<dbReference type="PRINTS" id="PR00704">
    <property type="entry name" value="CALPAIN"/>
</dbReference>
<dbReference type="PANTHER" id="PTHR10183">
    <property type="entry name" value="CALPAIN"/>
    <property type="match status" value="1"/>
</dbReference>
<evidence type="ECO:0000259" key="3">
    <source>
        <dbReference type="PROSITE" id="PS50203"/>
    </source>
</evidence>
<proteinExistence type="predicted"/>
<evidence type="ECO:0000256" key="1">
    <source>
        <dbReference type="PIRSR" id="PIRSR622684-1"/>
    </source>
</evidence>
<protein>
    <submittedName>
        <fullName evidence="4">WGS project CAEQ00000000 data, annotated contig 2213</fullName>
    </submittedName>
</protein>